<dbReference type="HOGENOM" id="CLU_089412_0_0_1"/>
<evidence type="ECO:0000313" key="1">
    <source>
        <dbReference type="EMBL" id="KIK38150.1"/>
    </source>
</evidence>
<protein>
    <submittedName>
        <fullName evidence="1">Unplaced genomic scaffold CY34scaffold_278, whole genome shotgun sequence</fullName>
    </submittedName>
</protein>
<reference evidence="2" key="2">
    <citation type="submission" date="2015-01" db="EMBL/GenBank/DDBJ databases">
        <title>Evolutionary Origins and Diversification of the Mycorrhizal Mutualists.</title>
        <authorList>
            <consortium name="DOE Joint Genome Institute"/>
            <consortium name="Mycorrhizal Genomics Consortium"/>
            <person name="Kohler A."/>
            <person name="Kuo A."/>
            <person name="Nagy L.G."/>
            <person name="Floudas D."/>
            <person name="Copeland A."/>
            <person name="Barry K.W."/>
            <person name="Cichocki N."/>
            <person name="Veneault-Fourrey C."/>
            <person name="LaButti K."/>
            <person name="Lindquist E.A."/>
            <person name="Lipzen A."/>
            <person name="Lundell T."/>
            <person name="Morin E."/>
            <person name="Murat C."/>
            <person name="Riley R."/>
            <person name="Ohm R."/>
            <person name="Sun H."/>
            <person name="Tunlid A."/>
            <person name="Henrissat B."/>
            <person name="Grigoriev I.V."/>
            <person name="Hibbett D.S."/>
            <person name="Martin F."/>
        </authorList>
    </citation>
    <scope>NUCLEOTIDE SEQUENCE [LARGE SCALE GENOMIC DNA]</scope>
    <source>
        <strain evidence="2">UH-Slu-Lm8-n1</strain>
    </source>
</reference>
<reference evidence="1 2" key="1">
    <citation type="submission" date="2014-04" db="EMBL/GenBank/DDBJ databases">
        <authorList>
            <consortium name="DOE Joint Genome Institute"/>
            <person name="Kuo A."/>
            <person name="Ruytinx J."/>
            <person name="Rineau F."/>
            <person name="Colpaert J."/>
            <person name="Kohler A."/>
            <person name="Nagy L.G."/>
            <person name="Floudas D."/>
            <person name="Copeland A."/>
            <person name="Barry K.W."/>
            <person name="Cichocki N."/>
            <person name="Veneault-Fourrey C."/>
            <person name="LaButti K."/>
            <person name="Lindquist E.A."/>
            <person name="Lipzen A."/>
            <person name="Lundell T."/>
            <person name="Morin E."/>
            <person name="Murat C."/>
            <person name="Sun H."/>
            <person name="Tunlid A."/>
            <person name="Henrissat B."/>
            <person name="Grigoriev I.V."/>
            <person name="Hibbett D.S."/>
            <person name="Martin F."/>
            <person name="Nordberg H.P."/>
            <person name="Cantor M.N."/>
            <person name="Hua S.X."/>
        </authorList>
    </citation>
    <scope>NUCLEOTIDE SEQUENCE [LARGE SCALE GENOMIC DNA]</scope>
    <source>
        <strain evidence="1 2">UH-Slu-Lm8-n1</strain>
    </source>
</reference>
<dbReference type="OrthoDB" id="2674140at2759"/>
<accession>A0A0C9ZKX4</accession>
<dbReference type="Proteomes" id="UP000054485">
    <property type="component" value="Unassembled WGS sequence"/>
</dbReference>
<evidence type="ECO:0000313" key="2">
    <source>
        <dbReference type="Proteomes" id="UP000054485"/>
    </source>
</evidence>
<keyword evidence="2" id="KW-1185">Reference proteome</keyword>
<gene>
    <name evidence="1" type="ORF">CY34DRAFT_809699</name>
</gene>
<dbReference type="EMBL" id="KN835409">
    <property type="protein sequence ID" value="KIK38150.1"/>
    <property type="molecule type" value="Genomic_DNA"/>
</dbReference>
<proteinExistence type="predicted"/>
<dbReference type="InParanoid" id="A0A0C9ZKX4"/>
<name>A0A0C9ZKX4_9AGAM</name>
<dbReference type="AlphaFoldDB" id="A0A0C9ZKX4"/>
<organism evidence="1 2">
    <name type="scientific">Suillus luteus UH-Slu-Lm8-n1</name>
    <dbReference type="NCBI Taxonomy" id="930992"/>
    <lineage>
        <taxon>Eukaryota</taxon>
        <taxon>Fungi</taxon>
        <taxon>Dikarya</taxon>
        <taxon>Basidiomycota</taxon>
        <taxon>Agaricomycotina</taxon>
        <taxon>Agaricomycetes</taxon>
        <taxon>Agaricomycetidae</taxon>
        <taxon>Boletales</taxon>
        <taxon>Suillineae</taxon>
        <taxon>Suillaceae</taxon>
        <taxon>Suillus</taxon>
    </lineage>
</organism>
<sequence length="180" mass="19592">MTQNHQGPVFATGFAPPVAPQAPRGRRAIYADPLFAPILDQHGQPNGKFRCLKDGMVLKPDNYQKHLRTNKHRGSKLEKYACPVCLRTCVYGRRDSCKRHYDNSACGRSRAGLPEPSFLAVPAAGNSNLVPPVVVPTMHFTYHHPYAMTVPQHTQTAFPAAGAAQPWGMPAFAAPGPALP</sequence>